<name>A0A2I0JBJ3_PUNGR</name>
<keyword evidence="2" id="KW-1185">Reference proteome</keyword>
<dbReference type="EMBL" id="PGOL01001846">
    <property type="protein sequence ID" value="PKI53621.1"/>
    <property type="molecule type" value="Genomic_DNA"/>
</dbReference>
<evidence type="ECO:0000313" key="1">
    <source>
        <dbReference type="EMBL" id="PKI53621.1"/>
    </source>
</evidence>
<organism evidence="1 2">
    <name type="scientific">Punica granatum</name>
    <name type="common">Pomegranate</name>
    <dbReference type="NCBI Taxonomy" id="22663"/>
    <lineage>
        <taxon>Eukaryota</taxon>
        <taxon>Viridiplantae</taxon>
        <taxon>Streptophyta</taxon>
        <taxon>Embryophyta</taxon>
        <taxon>Tracheophyta</taxon>
        <taxon>Spermatophyta</taxon>
        <taxon>Magnoliopsida</taxon>
        <taxon>eudicotyledons</taxon>
        <taxon>Gunneridae</taxon>
        <taxon>Pentapetalae</taxon>
        <taxon>rosids</taxon>
        <taxon>malvids</taxon>
        <taxon>Myrtales</taxon>
        <taxon>Lythraceae</taxon>
        <taxon>Punica</taxon>
    </lineage>
</organism>
<protein>
    <submittedName>
        <fullName evidence="1">Uncharacterized protein</fullName>
    </submittedName>
</protein>
<proteinExistence type="predicted"/>
<dbReference type="AlphaFoldDB" id="A0A2I0JBJ3"/>
<sequence>MAQTAVKRSLLTHFGPRGLSATSLRMWPRTLWPPMGQDRETILDPNWAKRPLGHAPSLEVLKTIAGPQGPKGLSAIFDQASLAHEDPSWSP</sequence>
<accession>A0A2I0JBJ3</accession>
<gene>
    <name evidence="1" type="ORF">CRG98_025989</name>
</gene>
<dbReference type="Proteomes" id="UP000233551">
    <property type="component" value="Unassembled WGS sequence"/>
</dbReference>
<reference evidence="1 2" key="1">
    <citation type="submission" date="2017-11" db="EMBL/GenBank/DDBJ databases">
        <title>De-novo sequencing of pomegranate (Punica granatum L.) genome.</title>
        <authorList>
            <person name="Akparov Z."/>
            <person name="Amiraslanov A."/>
            <person name="Hajiyeva S."/>
            <person name="Abbasov M."/>
            <person name="Kaur K."/>
            <person name="Hamwieh A."/>
            <person name="Solovyev V."/>
            <person name="Salamov A."/>
            <person name="Braich B."/>
            <person name="Kosarev P."/>
            <person name="Mahmoud A."/>
            <person name="Hajiyev E."/>
            <person name="Babayeva S."/>
            <person name="Izzatullayeva V."/>
            <person name="Mammadov A."/>
            <person name="Mammadov A."/>
            <person name="Sharifova S."/>
            <person name="Ojaghi J."/>
            <person name="Eynullazada K."/>
            <person name="Bayramov B."/>
            <person name="Abdulazimova A."/>
            <person name="Shahmuradov I."/>
        </authorList>
    </citation>
    <scope>NUCLEOTIDE SEQUENCE [LARGE SCALE GENOMIC DNA]</scope>
    <source>
        <strain evidence="2">cv. AG2017</strain>
        <tissue evidence="1">Leaf</tissue>
    </source>
</reference>
<comment type="caution">
    <text evidence="1">The sequence shown here is derived from an EMBL/GenBank/DDBJ whole genome shotgun (WGS) entry which is preliminary data.</text>
</comment>
<evidence type="ECO:0000313" key="2">
    <source>
        <dbReference type="Proteomes" id="UP000233551"/>
    </source>
</evidence>